<dbReference type="InterPro" id="IPR004046">
    <property type="entry name" value="GST_C"/>
</dbReference>
<evidence type="ECO:0000256" key="2">
    <source>
        <dbReference type="ARBA" id="ARBA00012816"/>
    </source>
</evidence>
<dbReference type="CDD" id="cd00776">
    <property type="entry name" value="AsxRS_core"/>
    <property type="match status" value="1"/>
</dbReference>
<gene>
    <name evidence="10" type="ORF">FNF27_01995</name>
</gene>
<dbReference type="GO" id="GO:0003676">
    <property type="term" value="F:nucleic acid binding"/>
    <property type="evidence" value="ECO:0007669"/>
    <property type="project" value="InterPro"/>
</dbReference>
<accession>A0A5A8EHF1</accession>
<evidence type="ECO:0000256" key="5">
    <source>
        <dbReference type="ARBA" id="ARBA00022840"/>
    </source>
</evidence>
<dbReference type="InterPro" id="IPR004522">
    <property type="entry name" value="Asn-tRNA-ligase"/>
</dbReference>
<dbReference type="PRINTS" id="PR01042">
    <property type="entry name" value="TRNASYNTHASP"/>
</dbReference>
<protein>
    <recommendedName>
        <fullName evidence="2">asparagine--tRNA ligase</fullName>
        <ecNumber evidence="2">6.1.1.22</ecNumber>
    </recommendedName>
</protein>
<dbReference type="FunFam" id="3.30.930.10:FF:000016">
    <property type="entry name" value="Asparagine--tRNA ligase"/>
    <property type="match status" value="1"/>
</dbReference>
<dbReference type="PANTHER" id="PTHR22594:SF34">
    <property type="entry name" value="ASPARAGINE--TRNA LIGASE, MITOCHONDRIAL-RELATED"/>
    <property type="match status" value="1"/>
</dbReference>
<dbReference type="CDD" id="cd04318">
    <property type="entry name" value="EcAsnRS_like_N"/>
    <property type="match status" value="1"/>
</dbReference>
<dbReference type="Gene3D" id="3.40.30.10">
    <property type="entry name" value="Glutaredoxin"/>
    <property type="match status" value="1"/>
</dbReference>
<evidence type="ECO:0000256" key="7">
    <source>
        <dbReference type="ARBA" id="ARBA00023146"/>
    </source>
</evidence>
<feature type="domain" description="GST C-terminal" evidence="8">
    <location>
        <begin position="83"/>
        <end position="229"/>
    </location>
</feature>
<dbReference type="InterPro" id="IPR036282">
    <property type="entry name" value="Glutathione-S-Trfase_C_sf"/>
</dbReference>
<dbReference type="EC" id="6.1.1.22" evidence="2"/>
<feature type="domain" description="Aminoacyl-transfer RNA synthetases class-II family profile" evidence="9">
    <location>
        <begin position="443"/>
        <end position="757"/>
    </location>
</feature>
<dbReference type="Pfam" id="PF00152">
    <property type="entry name" value="tRNA-synt_2"/>
    <property type="match status" value="1"/>
</dbReference>
<dbReference type="NCBIfam" id="TIGR00457">
    <property type="entry name" value="asnS"/>
    <property type="match status" value="1"/>
</dbReference>
<dbReference type="Pfam" id="PF01336">
    <property type="entry name" value="tRNA_anti-codon"/>
    <property type="match status" value="1"/>
</dbReference>
<keyword evidence="4" id="KW-0547">Nucleotide-binding</keyword>
<dbReference type="GO" id="GO:0006421">
    <property type="term" value="P:asparaginyl-tRNA aminoacylation"/>
    <property type="evidence" value="ECO:0007669"/>
    <property type="project" value="InterPro"/>
</dbReference>
<dbReference type="PANTHER" id="PTHR22594">
    <property type="entry name" value="ASPARTYL/LYSYL-TRNA SYNTHETASE"/>
    <property type="match status" value="1"/>
</dbReference>
<dbReference type="InterPro" id="IPR012340">
    <property type="entry name" value="NA-bd_OB-fold"/>
</dbReference>
<dbReference type="SUPFAM" id="SSF47616">
    <property type="entry name" value="GST C-terminal domain-like"/>
    <property type="match status" value="1"/>
</dbReference>
<dbReference type="InterPro" id="IPR004364">
    <property type="entry name" value="Aa-tRNA-synt_II"/>
</dbReference>
<keyword evidence="6" id="KW-0648">Protein biosynthesis</keyword>
<dbReference type="InterPro" id="IPR010987">
    <property type="entry name" value="Glutathione-S-Trfase_C-like"/>
</dbReference>
<dbReference type="OrthoDB" id="1931232at2759"/>
<keyword evidence="3" id="KW-0436">Ligase</keyword>
<dbReference type="Proteomes" id="UP000322899">
    <property type="component" value="Unassembled WGS sequence"/>
</dbReference>
<dbReference type="PROSITE" id="PS50862">
    <property type="entry name" value="AA_TRNA_LIGASE_II"/>
    <property type="match status" value="1"/>
</dbReference>
<dbReference type="Pfam" id="PF00043">
    <property type="entry name" value="GST_C"/>
    <property type="match status" value="1"/>
</dbReference>
<reference evidence="10 11" key="1">
    <citation type="submission" date="2019-07" db="EMBL/GenBank/DDBJ databases">
        <title>Genomes of Cafeteria roenbergensis.</title>
        <authorList>
            <person name="Fischer M.G."/>
            <person name="Hackl T."/>
            <person name="Roman M."/>
        </authorList>
    </citation>
    <scope>NUCLEOTIDE SEQUENCE [LARGE SCALE GENOMIC DNA]</scope>
    <source>
        <strain evidence="10 11">E4-10P</strain>
    </source>
</reference>
<dbReference type="SUPFAM" id="SSF50249">
    <property type="entry name" value="Nucleic acid-binding proteins"/>
    <property type="match status" value="1"/>
</dbReference>
<dbReference type="GO" id="GO:0004816">
    <property type="term" value="F:asparagine-tRNA ligase activity"/>
    <property type="evidence" value="ECO:0007669"/>
    <property type="project" value="UniProtKB-EC"/>
</dbReference>
<dbReference type="GO" id="GO:0005739">
    <property type="term" value="C:mitochondrion"/>
    <property type="evidence" value="ECO:0007669"/>
    <property type="project" value="TreeGrafter"/>
</dbReference>
<keyword evidence="5" id="KW-0067">ATP-binding</keyword>
<comment type="similarity">
    <text evidence="1">Belongs to the class-II aminoacyl-tRNA synthetase family.</text>
</comment>
<dbReference type="AlphaFoldDB" id="A0A5A8EHF1"/>
<dbReference type="GO" id="GO:0005524">
    <property type="term" value="F:ATP binding"/>
    <property type="evidence" value="ECO:0007669"/>
    <property type="project" value="UniProtKB-KW"/>
</dbReference>
<comment type="caution">
    <text evidence="10">The sequence shown here is derived from an EMBL/GenBank/DDBJ whole genome shotgun (WGS) entry which is preliminary data.</text>
</comment>
<evidence type="ECO:0000259" key="8">
    <source>
        <dbReference type="PROSITE" id="PS50405"/>
    </source>
</evidence>
<dbReference type="PROSITE" id="PS50405">
    <property type="entry name" value="GST_CTER"/>
    <property type="match status" value="1"/>
</dbReference>
<dbReference type="InterPro" id="IPR002312">
    <property type="entry name" value="Asp/Asn-tRNA-synth_IIb"/>
</dbReference>
<evidence type="ECO:0000256" key="1">
    <source>
        <dbReference type="ARBA" id="ARBA00008226"/>
    </source>
</evidence>
<evidence type="ECO:0000256" key="3">
    <source>
        <dbReference type="ARBA" id="ARBA00022598"/>
    </source>
</evidence>
<dbReference type="InterPro" id="IPR006195">
    <property type="entry name" value="aa-tRNA-synth_II"/>
</dbReference>
<sequence length="767" mass="81465">MSSFTLFVAADDDRREVIEIVAAAAGVALVVKAGETCPGAEGFGPAMGGVPVLSTAQGPIARTVPILQYLAGVHAHSALHGDCLYTDAVVDQWLQVFLADIAPNLRILQDVAPDGTVAEGSAVAQAARGKPVAPKAGLALRSRAEAATAAVFAALAARLETHSCLVTERITLADIAVASQLLPLLESGAMPSVAPAIARWALACAHHAAFVAVRGAPTEAAVNRIMSAASAVAPAAPAAAAAAAAAASGAGAPAAASAAASAAAPAATGLTNSGSVSAGALSAPPAFATRWSRGRARASEVLTAGAAIIGQTVTVGGWVRSARKQSGLAFIDVSDGSTMAKLQFVVKEGIADADSIAAVAKVGTGACVRGTGKVVATRDGKSVELECTSLSVMGDIPDPSKYPVAKARLSMEALREHQHLRPRTNALAAVTRVRNACAFATHRFFQERGFLYIHTPIITSADCEGAGEMFSVTTMMPADPKGPIPRTEDGSIDYSKDFFGNPAGLTVSGQLQVESFACSMSDVYTFGPTFRAENSHTSRHLSEFWMIEPEIAFAGLEEDMSLAEDYLKYCTAYVLEHCAADIEFFDQRVEKGLRDRLQNVVNEDFVRLSYTDAIEILCRPEVLKKAKFSIKPSWGMDMRSEHERYLTDVMFKKPVIVNNYPKDIKAFYMRANDDGRTVQAMDVLVPRIGELMGGSVREERLDVLEKRMEEMDVPKDNMQWYLDLRRFGTVPHAGFGLGFERLVMYVTGMENIRDVIPFPRYPGHADV</sequence>
<evidence type="ECO:0000313" key="11">
    <source>
        <dbReference type="Proteomes" id="UP000322899"/>
    </source>
</evidence>
<organism evidence="10 11">
    <name type="scientific">Cafeteria roenbergensis</name>
    <name type="common">Marine flagellate</name>
    <dbReference type="NCBI Taxonomy" id="33653"/>
    <lineage>
        <taxon>Eukaryota</taxon>
        <taxon>Sar</taxon>
        <taxon>Stramenopiles</taxon>
        <taxon>Bigyra</taxon>
        <taxon>Opalozoa</taxon>
        <taxon>Bicosoecida</taxon>
        <taxon>Cafeteriaceae</taxon>
        <taxon>Cafeteria</taxon>
    </lineage>
</organism>
<dbReference type="InterPro" id="IPR004365">
    <property type="entry name" value="NA-bd_OB_tRNA"/>
</dbReference>
<evidence type="ECO:0000259" key="9">
    <source>
        <dbReference type="PROSITE" id="PS50862"/>
    </source>
</evidence>
<proteinExistence type="inferred from homology"/>
<dbReference type="HAMAP" id="MF_00534">
    <property type="entry name" value="Asn_tRNA_synth"/>
    <property type="match status" value="1"/>
</dbReference>
<name>A0A5A8EHF1_CAFRO</name>
<dbReference type="Gene3D" id="2.40.50.140">
    <property type="entry name" value="Nucleic acid-binding proteins"/>
    <property type="match status" value="1"/>
</dbReference>
<dbReference type="Gene3D" id="1.20.1050.10">
    <property type="match status" value="1"/>
</dbReference>
<dbReference type="EMBL" id="VLTO01000007">
    <property type="protein sequence ID" value="KAA0176714.1"/>
    <property type="molecule type" value="Genomic_DNA"/>
</dbReference>
<keyword evidence="7" id="KW-0030">Aminoacyl-tRNA synthetase</keyword>
<evidence type="ECO:0000256" key="4">
    <source>
        <dbReference type="ARBA" id="ARBA00022741"/>
    </source>
</evidence>
<dbReference type="InterPro" id="IPR045864">
    <property type="entry name" value="aa-tRNA-synth_II/BPL/LPL"/>
</dbReference>
<evidence type="ECO:0000256" key="6">
    <source>
        <dbReference type="ARBA" id="ARBA00022917"/>
    </source>
</evidence>
<dbReference type="SUPFAM" id="SSF55681">
    <property type="entry name" value="Class II aaRS and biotin synthetases"/>
    <property type="match status" value="1"/>
</dbReference>
<evidence type="ECO:0000313" key="10">
    <source>
        <dbReference type="EMBL" id="KAA0176714.1"/>
    </source>
</evidence>
<dbReference type="Gene3D" id="3.30.930.10">
    <property type="entry name" value="Bira Bifunctional Protein, Domain 2"/>
    <property type="match status" value="1"/>
</dbReference>
<dbReference type="NCBIfam" id="NF003037">
    <property type="entry name" value="PRK03932.1"/>
    <property type="match status" value="1"/>
</dbReference>